<dbReference type="InterPro" id="IPR050090">
    <property type="entry name" value="Tyrosine_recombinase_XerCD"/>
</dbReference>
<dbReference type="InterPro" id="IPR011010">
    <property type="entry name" value="DNA_brk_join_enz"/>
</dbReference>
<evidence type="ECO:0000313" key="3">
    <source>
        <dbReference type="EMBL" id="GAQ24640.1"/>
    </source>
</evidence>
<dbReference type="InterPro" id="IPR002104">
    <property type="entry name" value="Integrase_catalytic"/>
</dbReference>
<dbReference type="PANTHER" id="PTHR30349">
    <property type="entry name" value="PHAGE INTEGRASE-RELATED"/>
    <property type="match status" value="1"/>
</dbReference>
<dbReference type="RefSeq" id="WP_083497631.1">
    <property type="nucleotide sequence ID" value="NZ_DF977000.1"/>
</dbReference>
<dbReference type="EMBL" id="DF977000">
    <property type="protein sequence ID" value="GAQ24640.1"/>
    <property type="molecule type" value="Genomic_DNA"/>
</dbReference>
<dbReference type="PROSITE" id="PS51898">
    <property type="entry name" value="TYR_RECOMBINASE"/>
    <property type="match status" value="1"/>
</dbReference>
<dbReference type="AlphaFoldDB" id="A0A0U9HCW5"/>
<dbReference type="STRING" id="224999.GCA_001485475_00646"/>
<dbReference type="Gene3D" id="1.10.443.10">
    <property type="entry name" value="Intergrase catalytic core"/>
    <property type="match status" value="1"/>
</dbReference>
<dbReference type="Pfam" id="PF00589">
    <property type="entry name" value="Phage_integrase"/>
    <property type="match status" value="1"/>
</dbReference>
<proteinExistence type="predicted"/>
<keyword evidence="4" id="KW-1185">Reference proteome</keyword>
<dbReference type="GO" id="GO:0003677">
    <property type="term" value="F:DNA binding"/>
    <property type="evidence" value="ECO:0007669"/>
    <property type="project" value="InterPro"/>
</dbReference>
<evidence type="ECO:0000259" key="2">
    <source>
        <dbReference type="PROSITE" id="PS51898"/>
    </source>
</evidence>
<accession>A0A0U9HCW5</accession>
<gene>
    <name evidence="3" type="ORF">TSYNT_619</name>
</gene>
<evidence type="ECO:0000256" key="1">
    <source>
        <dbReference type="ARBA" id="ARBA00023172"/>
    </source>
</evidence>
<dbReference type="CDD" id="cd01192">
    <property type="entry name" value="INT_C_like_3"/>
    <property type="match status" value="1"/>
</dbReference>
<dbReference type="PANTHER" id="PTHR30349:SF82">
    <property type="entry name" value="INTEGRASE_RECOMBINASE YOEC-RELATED"/>
    <property type="match status" value="1"/>
</dbReference>
<name>A0A0U9HCW5_9FIRM</name>
<evidence type="ECO:0000313" key="4">
    <source>
        <dbReference type="Proteomes" id="UP000062160"/>
    </source>
</evidence>
<organism evidence="3">
    <name type="scientific">Tepidanaerobacter syntrophicus</name>
    <dbReference type="NCBI Taxonomy" id="224999"/>
    <lineage>
        <taxon>Bacteria</taxon>
        <taxon>Bacillati</taxon>
        <taxon>Bacillota</taxon>
        <taxon>Clostridia</taxon>
        <taxon>Thermosediminibacterales</taxon>
        <taxon>Tepidanaerobacteraceae</taxon>
        <taxon>Tepidanaerobacter</taxon>
    </lineage>
</organism>
<reference evidence="3" key="1">
    <citation type="journal article" date="2016" name="Genome Announc.">
        <title>Draft Genome Sequence of the Syntrophic Lactate-Degrading Bacterium Tepidanaerobacter syntrophicus JLT.</title>
        <authorList>
            <person name="Matsuura N."/>
            <person name="Ohashi A."/>
            <person name="Tourlousse D.M."/>
            <person name="Sekiguchi Y."/>
        </authorList>
    </citation>
    <scope>NUCLEOTIDE SEQUENCE [LARGE SCALE GENOMIC DNA]</scope>
    <source>
        <strain evidence="3">JL</strain>
    </source>
</reference>
<dbReference type="Proteomes" id="UP000062160">
    <property type="component" value="Unassembled WGS sequence"/>
</dbReference>
<feature type="domain" description="Tyr recombinase" evidence="2">
    <location>
        <begin position="2"/>
        <end position="193"/>
    </location>
</feature>
<keyword evidence="1" id="KW-0233">DNA recombination</keyword>
<dbReference type="GO" id="GO:0006310">
    <property type="term" value="P:DNA recombination"/>
    <property type="evidence" value="ECO:0007669"/>
    <property type="project" value="UniProtKB-KW"/>
</dbReference>
<protein>
    <submittedName>
        <fullName evidence="3">Phage integrase family protein</fullName>
    </submittedName>
</protein>
<dbReference type="GO" id="GO:0015074">
    <property type="term" value="P:DNA integration"/>
    <property type="evidence" value="ECO:0007669"/>
    <property type="project" value="InterPro"/>
</dbReference>
<dbReference type="SUPFAM" id="SSF56349">
    <property type="entry name" value="DNA breaking-rejoining enzymes"/>
    <property type="match status" value="1"/>
</dbReference>
<sequence>MRLENTSRGDDVVALVQPIKDRQKIAELKMELLKRNYKYYILCIIGLNTGLRIGDIIPLKVEDVRNKSHITLREEKTNKIKVFPINPQLRSELDKYTSGMENHEYLFPSRQRNRDGVRSHITRVQAYRYIKNVAEELGIENFGIHSFRKSFGYFYYQETKDIVKLMQIFNHSSQNVTRRYIGLTQEEIDESLENFFL</sequence>
<dbReference type="InterPro" id="IPR013762">
    <property type="entry name" value="Integrase-like_cat_sf"/>
</dbReference>